<evidence type="ECO:0000256" key="3">
    <source>
        <dbReference type="ARBA" id="ARBA00023163"/>
    </source>
</evidence>
<dbReference type="GO" id="GO:0003700">
    <property type="term" value="F:DNA-binding transcription factor activity"/>
    <property type="evidence" value="ECO:0007669"/>
    <property type="project" value="TreeGrafter"/>
</dbReference>
<dbReference type="EMBL" id="FNBT01000009">
    <property type="protein sequence ID" value="SDF97379.1"/>
    <property type="molecule type" value="Genomic_DNA"/>
</dbReference>
<reference evidence="7" key="1">
    <citation type="submission" date="2016-10" db="EMBL/GenBank/DDBJ databases">
        <authorList>
            <person name="Varghese N."/>
            <person name="Submissions S."/>
        </authorList>
    </citation>
    <scope>NUCLEOTIDE SEQUENCE [LARGE SCALE GENOMIC DNA]</scope>
    <source>
        <strain evidence="7">DSM 44268</strain>
    </source>
</reference>
<feature type="DNA-binding region" description="H-T-H motif" evidence="4">
    <location>
        <begin position="48"/>
        <end position="67"/>
    </location>
</feature>
<dbReference type="InterPro" id="IPR001647">
    <property type="entry name" value="HTH_TetR"/>
</dbReference>
<sequence length="203" mass="22632">MAETGVWPHHLRVTETPDWRTRRWEATHRRLFATALALFEDFGYERVSVNQIAKRADVSVPTFYAHYPSKEHLIMALPTAEMVGALLASQPAELPMGERIRRALPVFLAEMPPDEQEAMRARWRIIAATPTLRTRAAEFERRTAGMFLDSLASSSGKAPGPVEVVQTGAALVAYTTGLLNWADSNGELELVEAVDRAFRALSD</sequence>
<dbReference type="AlphaFoldDB" id="A0A1G7QHE3"/>
<dbReference type="GO" id="GO:0045892">
    <property type="term" value="P:negative regulation of DNA-templated transcription"/>
    <property type="evidence" value="ECO:0007669"/>
    <property type="project" value="UniProtKB-ARBA"/>
</dbReference>
<evidence type="ECO:0000313" key="7">
    <source>
        <dbReference type="Proteomes" id="UP000199406"/>
    </source>
</evidence>
<dbReference type="SUPFAM" id="SSF46689">
    <property type="entry name" value="Homeodomain-like"/>
    <property type="match status" value="1"/>
</dbReference>
<dbReference type="Gene3D" id="1.10.10.60">
    <property type="entry name" value="Homeodomain-like"/>
    <property type="match status" value="1"/>
</dbReference>
<dbReference type="GO" id="GO:0000976">
    <property type="term" value="F:transcription cis-regulatory region binding"/>
    <property type="evidence" value="ECO:0007669"/>
    <property type="project" value="TreeGrafter"/>
</dbReference>
<dbReference type="Pfam" id="PF00440">
    <property type="entry name" value="TetR_N"/>
    <property type="match status" value="1"/>
</dbReference>
<keyword evidence="7" id="KW-1185">Reference proteome</keyword>
<dbReference type="InterPro" id="IPR050109">
    <property type="entry name" value="HTH-type_TetR-like_transc_reg"/>
</dbReference>
<dbReference type="STRING" id="1550231.SAMN05660662_3988"/>
<feature type="domain" description="HTH tetR-type" evidence="5">
    <location>
        <begin position="25"/>
        <end position="85"/>
    </location>
</feature>
<name>A0A1G7QHE3_9ACTN</name>
<evidence type="ECO:0000313" key="6">
    <source>
        <dbReference type="EMBL" id="SDF97379.1"/>
    </source>
</evidence>
<organism evidence="6 7">
    <name type="scientific">Blastococcus aurantiacus</name>
    <dbReference type="NCBI Taxonomy" id="1550231"/>
    <lineage>
        <taxon>Bacteria</taxon>
        <taxon>Bacillati</taxon>
        <taxon>Actinomycetota</taxon>
        <taxon>Actinomycetes</taxon>
        <taxon>Geodermatophilales</taxon>
        <taxon>Geodermatophilaceae</taxon>
        <taxon>Blastococcus</taxon>
    </lineage>
</organism>
<dbReference type="PANTHER" id="PTHR30055:SF238">
    <property type="entry name" value="MYCOFACTOCIN BIOSYNTHESIS TRANSCRIPTIONAL REGULATOR MFTR-RELATED"/>
    <property type="match status" value="1"/>
</dbReference>
<accession>A0A1G7QHE3</accession>
<evidence type="ECO:0000256" key="1">
    <source>
        <dbReference type="ARBA" id="ARBA00023015"/>
    </source>
</evidence>
<dbReference type="Pfam" id="PF17754">
    <property type="entry name" value="TetR_C_14"/>
    <property type="match status" value="1"/>
</dbReference>
<evidence type="ECO:0000256" key="4">
    <source>
        <dbReference type="PROSITE-ProRule" id="PRU00335"/>
    </source>
</evidence>
<protein>
    <submittedName>
        <fullName evidence="6">Transcriptional regulator, TetR family</fullName>
    </submittedName>
</protein>
<gene>
    <name evidence="6" type="ORF">SAMN05660662_3988</name>
</gene>
<keyword evidence="1" id="KW-0805">Transcription regulation</keyword>
<keyword evidence="3" id="KW-0804">Transcription</keyword>
<evidence type="ECO:0000256" key="2">
    <source>
        <dbReference type="ARBA" id="ARBA00023125"/>
    </source>
</evidence>
<dbReference type="PANTHER" id="PTHR30055">
    <property type="entry name" value="HTH-TYPE TRANSCRIPTIONAL REGULATOR RUTR"/>
    <property type="match status" value="1"/>
</dbReference>
<dbReference type="PRINTS" id="PR00455">
    <property type="entry name" value="HTHTETR"/>
</dbReference>
<dbReference type="InterPro" id="IPR041347">
    <property type="entry name" value="MftR_C"/>
</dbReference>
<dbReference type="InterPro" id="IPR009057">
    <property type="entry name" value="Homeodomain-like_sf"/>
</dbReference>
<evidence type="ECO:0000259" key="5">
    <source>
        <dbReference type="PROSITE" id="PS50977"/>
    </source>
</evidence>
<dbReference type="Gene3D" id="1.10.357.10">
    <property type="entry name" value="Tetracycline Repressor, domain 2"/>
    <property type="match status" value="1"/>
</dbReference>
<keyword evidence="2 4" id="KW-0238">DNA-binding</keyword>
<proteinExistence type="predicted"/>
<dbReference type="PROSITE" id="PS50977">
    <property type="entry name" value="HTH_TETR_2"/>
    <property type="match status" value="1"/>
</dbReference>
<dbReference type="FunFam" id="1.10.10.60:FF:000141">
    <property type="entry name" value="TetR family transcriptional regulator"/>
    <property type="match status" value="1"/>
</dbReference>
<dbReference type="Proteomes" id="UP000199406">
    <property type="component" value="Unassembled WGS sequence"/>
</dbReference>